<accession>A0A3N4LY97</accession>
<evidence type="ECO:0000313" key="3">
    <source>
        <dbReference type="EMBL" id="RPB26648.1"/>
    </source>
</evidence>
<feature type="transmembrane region" description="Helical" evidence="1">
    <location>
        <begin position="359"/>
        <end position="378"/>
    </location>
</feature>
<feature type="signal peptide" evidence="2">
    <location>
        <begin position="1"/>
        <end position="24"/>
    </location>
</feature>
<proteinExistence type="predicted"/>
<evidence type="ECO:0000256" key="1">
    <source>
        <dbReference type="SAM" id="Phobius"/>
    </source>
</evidence>
<evidence type="ECO:0000313" key="4">
    <source>
        <dbReference type="Proteomes" id="UP000267821"/>
    </source>
</evidence>
<sequence length="473" mass="52566">MMTLPIGRIPRLVAFLALVTLAAAAPKVPPVFQVAPLLQSSLSNERWCNTPGVDGLASPFVRSGLFMFAGALLLSRSFSPSSQANITLPLCALILTLCIQLLHNLKLAPHSDLGKHPMALELFLVALPSWLAMLCTSPLRIPTHATSLNPGTMTFTFLVQTVVVSFLAITQIMISVPKNRFLGMDMRQYQINRNRNSDMERVYDGSATELAYDGENLCGRRAVFASKDVLLDSNNWANFMIAWAIMAILVWVFITIQWAHKIRQYFYFSRPLDTFSTYDNVEIADSLPAIASLHSLFREGELPPRPPIILEPHTDLGMEHAETGVGGWFRYKANLQFVILSHARRHLEIQYGFGNPINISYFVMALRLLGFALVVLSVEQTIKKWNILFGRSSSPVGKDGDFSTSRGDWQGVLEGNGILSLVLGSWAMLAVLNGFIGEKWYWRLVGKVADKIRADKGLGRSPLRYEVQSSHGG</sequence>
<dbReference type="AlphaFoldDB" id="A0A3N4LY97"/>
<reference evidence="3 4" key="1">
    <citation type="journal article" date="2018" name="Nat. Ecol. Evol.">
        <title>Pezizomycetes genomes reveal the molecular basis of ectomycorrhizal truffle lifestyle.</title>
        <authorList>
            <person name="Murat C."/>
            <person name="Payen T."/>
            <person name="Noel B."/>
            <person name="Kuo A."/>
            <person name="Morin E."/>
            <person name="Chen J."/>
            <person name="Kohler A."/>
            <person name="Krizsan K."/>
            <person name="Balestrini R."/>
            <person name="Da Silva C."/>
            <person name="Montanini B."/>
            <person name="Hainaut M."/>
            <person name="Levati E."/>
            <person name="Barry K.W."/>
            <person name="Belfiori B."/>
            <person name="Cichocki N."/>
            <person name="Clum A."/>
            <person name="Dockter R.B."/>
            <person name="Fauchery L."/>
            <person name="Guy J."/>
            <person name="Iotti M."/>
            <person name="Le Tacon F."/>
            <person name="Lindquist E.A."/>
            <person name="Lipzen A."/>
            <person name="Malagnac F."/>
            <person name="Mello A."/>
            <person name="Molinier V."/>
            <person name="Miyauchi S."/>
            <person name="Poulain J."/>
            <person name="Riccioni C."/>
            <person name="Rubini A."/>
            <person name="Sitrit Y."/>
            <person name="Splivallo R."/>
            <person name="Traeger S."/>
            <person name="Wang M."/>
            <person name="Zifcakova L."/>
            <person name="Wipf D."/>
            <person name="Zambonelli A."/>
            <person name="Paolocci F."/>
            <person name="Nowrousian M."/>
            <person name="Ottonello S."/>
            <person name="Baldrian P."/>
            <person name="Spatafora J.W."/>
            <person name="Henrissat B."/>
            <person name="Nagy L.G."/>
            <person name="Aury J.M."/>
            <person name="Wincker P."/>
            <person name="Grigoriev I.V."/>
            <person name="Bonfante P."/>
            <person name="Martin F.M."/>
        </authorList>
    </citation>
    <scope>NUCLEOTIDE SEQUENCE [LARGE SCALE GENOMIC DNA]</scope>
    <source>
        <strain evidence="3 4">ATCC MYA-4762</strain>
    </source>
</reference>
<organism evidence="3 4">
    <name type="scientific">Terfezia boudieri ATCC MYA-4762</name>
    <dbReference type="NCBI Taxonomy" id="1051890"/>
    <lineage>
        <taxon>Eukaryota</taxon>
        <taxon>Fungi</taxon>
        <taxon>Dikarya</taxon>
        <taxon>Ascomycota</taxon>
        <taxon>Pezizomycotina</taxon>
        <taxon>Pezizomycetes</taxon>
        <taxon>Pezizales</taxon>
        <taxon>Pezizaceae</taxon>
        <taxon>Terfezia</taxon>
    </lineage>
</organism>
<feature type="transmembrane region" description="Helical" evidence="1">
    <location>
        <begin position="153"/>
        <end position="174"/>
    </location>
</feature>
<dbReference type="EMBL" id="ML121533">
    <property type="protein sequence ID" value="RPB26648.1"/>
    <property type="molecule type" value="Genomic_DNA"/>
</dbReference>
<dbReference type="Proteomes" id="UP000267821">
    <property type="component" value="Unassembled WGS sequence"/>
</dbReference>
<keyword evidence="4" id="KW-1185">Reference proteome</keyword>
<feature type="chain" id="PRO_5018084927" evidence="2">
    <location>
        <begin position="25"/>
        <end position="473"/>
    </location>
</feature>
<keyword evidence="1" id="KW-1133">Transmembrane helix</keyword>
<name>A0A3N4LY97_9PEZI</name>
<keyword evidence="1" id="KW-0812">Transmembrane</keyword>
<protein>
    <submittedName>
        <fullName evidence="3">Uncharacterized protein</fullName>
    </submittedName>
</protein>
<evidence type="ECO:0000256" key="2">
    <source>
        <dbReference type="SAM" id="SignalP"/>
    </source>
</evidence>
<feature type="transmembrane region" description="Helical" evidence="1">
    <location>
        <begin position="236"/>
        <end position="256"/>
    </location>
</feature>
<feature type="transmembrane region" description="Helical" evidence="1">
    <location>
        <begin position="56"/>
        <end position="74"/>
    </location>
</feature>
<gene>
    <name evidence="3" type="ORF">L211DRAFT_898434</name>
</gene>
<dbReference type="OrthoDB" id="5325184at2759"/>
<feature type="transmembrane region" description="Helical" evidence="1">
    <location>
        <begin position="418"/>
        <end position="437"/>
    </location>
</feature>
<keyword evidence="1" id="KW-0472">Membrane</keyword>
<dbReference type="InParanoid" id="A0A3N4LY97"/>
<feature type="transmembrane region" description="Helical" evidence="1">
    <location>
        <begin position="86"/>
        <end position="102"/>
    </location>
</feature>
<keyword evidence="2" id="KW-0732">Signal</keyword>
<feature type="transmembrane region" description="Helical" evidence="1">
    <location>
        <begin position="122"/>
        <end position="141"/>
    </location>
</feature>